<dbReference type="CDD" id="cd01836">
    <property type="entry name" value="FeeA_FeeB_like"/>
    <property type="match status" value="1"/>
</dbReference>
<dbReference type="InterPro" id="IPR051532">
    <property type="entry name" value="Ester_Hydrolysis_Enzymes"/>
</dbReference>
<dbReference type="EMBL" id="BAAANY010000015">
    <property type="protein sequence ID" value="GAA1687449.1"/>
    <property type="molecule type" value="Genomic_DNA"/>
</dbReference>
<feature type="domain" description="SGNH hydrolase-type esterase" evidence="2">
    <location>
        <begin position="71"/>
        <end position="247"/>
    </location>
</feature>
<evidence type="ECO:0000259" key="2">
    <source>
        <dbReference type="Pfam" id="PF13472"/>
    </source>
</evidence>
<protein>
    <submittedName>
        <fullName evidence="3">SGNH/GDSL hydrolase family protein</fullName>
    </submittedName>
</protein>
<keyword evidence="1" id="KW-0472">Membrane</keyword>
<name>A0ABN2HG78_9ACTN</name>
<comment type="caution">
    <text evidence="3">The sequence shown here is derived from an EMBL/GenBank/DDBJ whole genome shotgun (WGS) entry which is preliminary data.</text>
</comment>
<dbReference type="Gene3D" id="3.40.50.1110">
    <property type="entry name" value="SGNH hydrolase"/>
    <property type="match status" value="1"/>
</dbReference>
<keyword evidence="3" id="KW-0378">Hydrolase</keyword>
<dbReference type="GO" id="GO:0016787">
    <property type="term" value="F:hydrolase activity"/>
    <property type="evidence" value="ECO:0007669"/>
    <property type="project" value="UniProtKB-KW"/>
</dbReference>
<keyword evidence="1" id="KW-1133">Transmembrane helix</keyword>
<dbReference type="InterPro" id="IPR036514">
    <property type="entry name" value="SGNH_hydro_sf"/>
</dbReference>
<feature type="transmembrane region" description="Helical" evidence="1">
    <location>
        <begin position="12"/>
        <end position="32"/>
    </location>
</feature>
<dbReference type="PANTHER" id="PTHR30383:SF5">
    <property type="entry name" value="SGNH HYDROLASE-TYPE ESTERASE DOMAIN-CONTAINING PROTEIN"/>
    <property type="match status" value="1"/>
</dbReference>
<keyword evidence="1" id="KW-0812">Transmembrane</keyword>
<evidence type="ECO:0000313" key="3">
    <source>
        <dbReference type="EMBL" id="GAA1687449.1"/>
    </source>
</evidence>
<evidence type="ECO:0000256" key="1">
    <source>
        <dbReference type="SAM" id="Phobius"/>
    </source>
</evidence>
<dbReference type="Pfam" id="PF13472">
    <property type="entry name" value="Lipase_GDSL_2"/>
    <property type="match status" value="1"/>
</dbReference>
<dbReference type="InterPro" id="IPR013830">
    <property type="entry name" value="SGNH_hydro"/>
</dbReference>
<proteinExistence type="predicted"/>
<gene>
    <name evidence="3" type="ORF">GCM10009765_41200</name>
</gene>
<keyword evidence="4" id="KW-1185">Reference proteome</keyword>
<dbReference type="Proteomes" id="UP001500618">
    <property type="component" value="Unassembled WGS sequence"/>
</dbReference>
<evidence type="ECO:0000313" key="4">
    <source>
        <dbReference type="Proteomes" id="UP001500618"/>
    </source>
</evidence>
<reference evidence="3 4" key="1">
    <citation type="journal article" date="2019" name="Int. J. Syst. Evol. Microbiol.">
        <title>The Global Catalogue of Microorganisms (GCM) 10K type strain sequencing project: providing services to taxonomists for standard genome sequencing and annotation.</title>
        <authorList>
            <consortium name="The Broad Institute Genomics Platform"/>
            <consortium name="The Broad Institute Genome Sequencing Center for Infectious Disease"/>
            <person name="Wu L."/>
            <person name="Ma J."/>
        </authorList>
    </citation>
    <scope>NUCLEOTIDE SEQUENCE [LARGE SCALE GENOMIC DNA]</scope>
    <source>
        <strain evidence="3 4">JCM 14718</strain>
    </source>
</reference>
<accession>A0ABN2HG78</accession>
<dbReference type="SUPFAM" id="SSF52266">
    <property type="entry name" value="SGNH hydrolase"/>
    <property type="match status" value="1"/>
</dbReference>
<organism evidence="3 4">
    <name type="scientific">Fodinicola feengrottensis</name>
    <dbReference type="NCBI Taxonomy" id="435914"/>
    <lineage>
        <taxon>Bacteria</taxon>
        <taxon>Bacillati</taxon>
        <taxon>Actinomycetota</taxon>
        <taxon>Actinomycetes</taxon>
        <taxon>Mycobacteriales</taxon>
        <taxon>Fodinicola</taxon>
    </lineage>
</organism>
<dbReference type="PANTHER" id="PTHR30383">
    <property type="entry name" value="THIOESTERASE 1/PROTEASE 1/LYSOPHOSPHOLIPASE L1"/>
    <property type="match status" value="1"/>
</dbReference>
<dbReference type="RefSeq" id="WP_344311876.1">
    <property type="nucleotide sequence ID" value="NZ_BAAANY010000015.1"/>
</dbReference>
<sequence length="360" mass="37485">MSRARTARRIATAAAAYGGGAGLLGAGVYGLLMAEASFARRAIQPLPYGEPPTGAGLYGTQYSGKPVVLAVLGDSSAVGYGVQLAAETPGALLATGISQTLHRPVRVIVAAVVGAVSADLPPQLERVLPERPEVAMIMIGGNDVTTRARISDAVRYLSETVQQLVAIDCQPIVGTCPDLGTIEPIRPPLRWVARLDSRRLAAAQTIAVVEAGGRTVSLGHLLGPQFARARDRMFSPDRFHPSALGYATAIAAILPSVIASVTGTEPQTDVPHRRLGDGILPLPKAAVHAVDTAGTEVSGAAVNSSERGRRGRWAQLRQRIRLPRWPISAGHPATPAAVAVAEAAPISPIERTARVPAARS</sequence>